<dbReference type="Proteomes" id="UP000541558">
    <property type="component" value="Unassembled WGS sequence"/>
</dbReference>
<comment type="caution">
    <text evidence="2">The sequence shown here is derived from an EMBL/GenBank/DDBJ whole genome shotgun (WGS) entry which is preliminary data.</text>
</comment>
<accession>A0A8H5BTJ5</accession>
<dbReference type="EMBL" id="JAACJK010000124">
    <property type="protein sequence ID" value="KAF5328971.1"/>
    <property type="molecule type" value="Genomic_DNA"/>
</dbReference>
<feature type="region of interest" description="Disordered" evidence="1">
    <location>
        <begin position="1"/>
        <end position="37"/>
    </location>
</feature>
<gene>
    <name evidence="2" type="ORF">D9611_013504</name>
</gene>
<evidence type="ECO:0000256" key="1">
    <source>
        <dbReference type="SAM" id="MobiDB-lite"/>
    </source>
</evidence>
<evidence type="ECO:0000313" key="2">
    <source>
        <dbReference type="EMBL" id="KAF5328971.1"/>
    </source>
</evidence>
<organism evidence="2 3">
    <name type="scientific">Ephemerocybe angulata</name>
    <dbReference type="NCBI Taxonomy" id="980116"/>
    <lineage>
        <taxon>Eukaryota</taxon>
        <taxon>Fungi</taxon>
        <taxon>Dikarya</taxon>
        <taxon>Basidiomycota</taxon>
        <taxon>Agaricomycotina</taxon>
        <taxon>Agaricomycetes</taxon>
        <taxon>Agaricomycetidae</taxon>
        <taxon>Agaricales</taxon>
        <taxon>Agaricineae</taxon>
        <taxon>Psathyrellaceae</taxon>
        <taxon>Ephemerocybe</taxon>
    </lineage>
</organism>
<protein>
    <submittedName>
        <fullName evidence="2">Uncharacterized protein</fullName>
    </submittedName>
</protein>
<feature type="region of interest" description="Disordered" evidence="1">
    <location>
        <begin position="49"/>
        <end position="71"/>
    </location>
</feature>
<name>A0A8H5BTJ5_9AGAR</name>
<proteinExistence type="predicted"/>
<evidence type="ECO:0000313" key="3">
    <source>
        <dbReference type="Proteomes" id="UP000541558"/>
    </source>
</evidence>
<feature type="compositionally biased region" description="Basic and acidic residues" evidence="1">
    <location>
        <begin position="10"/>
        <end position="28"/>
    </location>
</feature>
<sequence length="276" mass="30555">MAVGSPVRPRTLETQRSERFDPEKRDLIRGAPPLPPLALDYPFPPWTLERRAQNDFNPGAHLPNSPPPHGSRFSGELPPHLIYTMHHTDLLPQDSTLDAPNTAPRTISIPSELTSSPWRSILRFGLGFSKQSAQNGSIPKNDIRFEEPHRLPLALDSPTVFDSKAPPHPPGPRFSGLPREEETFQINLAVVGVNGVQPLGGKSAFEGNNCFIQAFTKRVVDGRGPPNSCFAERAWMRENIDGLHLMLFHALNQALNPKVVHRNGLALIPVMRVVVV</sequence>
<reference evidence="2 3" key="1">
    <citation type="journal article" date="2020" name="ISME J.">
        <title>Uncovering the hidden diversity of litter-decomposition mechanisms in mushroom-forming fungi.</title>
        <authorList>
            <person name="Floudas D."/>
            <person name="Bentzer J."/>
            <person name="Ahren D."/>
            <person name="Johansson T."/>
            <person name="Persson P."/>
            <person name="Tunlid A."/>
        </authorList>
    </citation>
    <scope>NUCLEOTIDE SEQUENCE [LARGE SCALE GENOMIC DNA]</scope>
    <source>
        <strain evidence="2 3">CBS 175.51</strain>
    </source>
</reference>
<dbReference type="AlphaFoldDB" id="A0A8H5BTJ5"/>
<keyword evidence="3" id="KW-1185">Reference proteome</keyword>